<dbReference type="SUPFAM" id="SSF53254">
    <property type="entry name" value="Phosphoglycerate mutase-like"/>
    <property type="match status" value="1"/>
</dbReference>
<dbReference type="Gene3D" id="3.40.50.1240">
    <property type="entry name" value="Phosphoglycerate mutase-like"/>
    <property type="match status" value="1"/>
</dbReference>
<name>A0A077ZNV5_TRITR</name>
<evidence type="ECO:0000313" key="3">
    <source>
        <dbReference type="Proteomes" id="UP000030665"/>
    </source>
</evidence>
<dbReference type="PANTHER" id="PTHR11567">
    <property type="entry name" value="ACID PHOSPHATASE-RELATED"/>
    <property type="match status" value="1"/>
</dbReference>
<gene>
    <name evidence="2" type="ORF">TTRE_0000875701</name>
</gene>
<dbReference type="AlphaFoldDB" id="A0A077ZNV5"/>
<dbReference type="OrthoDB" id="258392at2759"/>
<protein>
    <submittedName>
        <fullName evidence="2">His Phos 2 domain containing protein</fullName>
    </submittedName>
</protein>
<dbReference type="InterPro" id="IPR050645">
    <property type="entry name" value="Histidine_acid_phosphatase"/>
</dbReference>
<evidence type="ECO:0000256" key="1">
    <source>
        <dbReference type="ARBA" id="ARBA00005375"/>
    </source>
</evidence>
<dbReference type="EMBL" id="HG807061">
    <property type="protein sequence ID" value="CDW60385.1"/>
    <property type="molecule type" value="Genomic_DNA"/>
</dbReference>
<sequence length="174" mass="20589">MVRYLFLTVANEKWQVWRHGSRALFIAHRAFQKGIQEQRLLGEFLQQRYKEFMTNYSTETIYVRSSDSNRTIMSGLATISGFIPPSALSMNGDAFSAYQTIPIHRTPLKHDRVGYFYYSFNFVKRSVIFHPCFRHFVMEYAPLKRFILWLICSFSTDIQPTEHDATLHFEKKLI</sequence>
<dbReference type="PANTHER" id="PTHR11567:SF210">
    <property type="entry name" value="ACID PHOSPHATASE 5-RELATED"/>
    <property type="match status" value="1"/>
</dbReference>
<dbReference type="InterPro" id="IPR000560">
    <property type="entry name" value="His_Pase_clade-2"/>
</dbReference>
<organism evidence="2 3">
    <name type="scientific">Trichuris trichiura</name>
    <name type="common">Whipworm</name>
    <name type="synonym">Trichocephalus trichiurus</name>
    <dbReference type="NCBI Taxonomy" id="36087"/>
    <lineage>
        <taxon>Eukaryota</taxon>
        <taxon>Metazoa</taxon>
        <taxon>Ecdysozoa</taxon>
        <taxon>Nematoda</taxon>
        <taxon>Enoplea</taxon>
        <taxon>Dorylaimia</taxon>
        <taxon>Trichinellida</taxon>
        <taxon>Trichuridae</taxon>
        <taxon>Trichuris</taxon>
    </lineage>
</organism>
<dbReference type="CDD" id="cd07061">
    <property type="entry name" value="HP_HAP_like"/>
    <property type="match status" value="1"/>
</dbReference>
<comment type="similarity">
    <text evidence="1">Belongs to the histidine acid phosphatase family.</text>
</comment>
<reference evidence="2" key="2">
    <citation type="submission" date="2014-03" db="EMBL/GenBank/DDBJ databases">
        <title>The whipworm genome and dual-species transcriptomics of an intimate host-pathogen interaction.</title>
        <authorList>
            <person name="Foth B.J."/>
            <person name="Tsai I.J."/>
            <person name="Reid A.J."/>
            <person name="Bancroft A.J."/>
            <person name="Nichol S."/>
            <person name="Tracey A."/>
            <person name="Holroyd N."/>
            <person name="Cotton J.A."/>
            <person name="Stanley E.J."/>
            <person name="Zarowiecki M."/>
            <person name="Liu J.Z."/>
            <person name="Huckvale T."/>
            <person name="Cooper P.J."/>
            <person name="Grencis R.K."/>
            <person name="Berriman M."/>
        </authorList>
    </citation>
    <scope>NUCLEOTIDE SEQUENCE [LARGE SCALE GENOMIC DNA]</scope>
</reference>
<keyword evidence="3" id="KW-1185">Reference proteome</keyword>
<dbReference type="Proteomes" id="UP000030665">
    <property type="component" value="Unassembled WGS sequence"/>
</dbReference>
<dbReference type="STRING" id="36087.A0A077ZNV5"/>
<reference evidence="2" key="1">
    <citation type="submission" date="2014-01" db="EMBL/GenBank/DDBJ databases">
        <authorList>
            <person name="Aslett M."/>
        </authorList>
    </citation>
    <scope>NUCLEOTIDE SEQUENCE</scope>
</reference>
<dbReference type="Pfam" id="PF00328">
    <property type="entry name" value="His_Phos_2"/>
    <property type="match status" value="1"/>
</dbReference>
<proteinExistence type="inferred from homology"/>
<dbReference type="GO" id="GO:0016791">
    <property type="term" value="F:phosphatase activity"/>
    <property type="evidence" value="ECO:0007669"/>
    <property type="project" value="UniProtKB-ARBA"/>
</dbReference>
<evidence type="ECO:0000313" key="2">
    <source>
        <dbReference type="EMBL" id="CDW60385.1"/>
    </source>
</evidence>
<accession>A0A077ZNV5</accession>
<dbReference type="InterPro" id="IPR029033">
    <property type="entry name" value="His_PPase_superfam"/>
</dbReference>